<dbReference type="VEuPathDB" id="VectorBase:GPPI000898"/>
<protein>
    <submittedName>
        <fullName evidence="1">Uncharacterized protein</fullName>
    </submittedName>
</protein>
<organism evidence="1 2">
    <name type="scientific">Glossina palpalis gambiensis</name>
    <dbReference type="NCBI Taxonomy" id="67801"/>
    <lineage>
        <taxon>Eukaryota</taxon>
        <taxon>Metazoa</taxon>
        <taxon>Ecdysozoa</taxon>
        <taxon>Arthropoda</taxon>
        <taxon>Hexapoda</taxon>
        <taxon>Insecta</taxon>
        <taxon>Pterygota</taxon>
        <taxon>Neoptera</taxon>
        <taxon>Endopterygota</taxon>
        <taxon>Diptera</taxon>
        <taxon>Brachycera</taxon>
        <taxon>Muscomorpha</taxon>
        <taxon>Hippoboscoidea</taxon>
        <taxon>Glossinidae</taxon>
        <taxon>Glossina</taxon>
    </lineage>
</organism>
<dbReference type="STRING" id="67801.A0A1B0ALL3"/>
<name>A0A1B0ALL3_9MUSC</name>
<keyword evidence="2" id="KW-1185">Reference proteome</keyword>
<dbReference type="SUPFAM" id="SSF117281">
    <property type="entry name" value="Kelch motif"/>
    <property type="match status" value="1"/>
</dbReference>
<dbReference type="Proteomes" id="UP000092460">
    <property type="component" value="Unassembled WGS sequence"/>
</dbReference>
<evidence type="ECO:0000313" key="2">
    <source>
        <dbReference type="Proteomes" id="UP000092460"/>
    </source>
</evidence>
<dbReference type="Gene3D" id="2.120.10.80">
    <property type="entry name" value="Kelch-type beta propeller"/>
    <property type="match status" value="1"/>
</dbReference>
<proteinExistence type="predicted"/>
<dbReference type="AlphaFoldDB" id="A0A1B0ALL3"/>
<dbReference type="InterPro" id="IPR015915">
    <property type="entry name" value="Kelch-typ_b-propeller"/>
</dbReference>
<accession>A0A1B0ALL3</accession>
<reference evidence="2" key="1">
    <citation type="submission" date="2015-01" db="EMBL/GenBank/DDBJ databases">
        <authorList>
            <person name="Aksoy S."/>
            <person name="Warren W."/>
            <person name="Wilson R.K."/>
        </authorList>
    </citation>
    <scope>NUCLEOTIDE SEQUENCE [LARGE SCALE GENOMIC DNA]</scope>
    <source>
        <strain evidence="2">IAEA</strain>
    </source>
</reference>
<sequence>YLNGVVYSADEYLNGLYLKTAECYGLVSKQWNYIAPMNNGGYGVGIFTYNDLIYVVGGWPLQKSKTIIL</sequence>
<dbReference type="EnsemblMetazoa" id="GPPI000898-RA">
    <property type="protein sequence ID" value="GPPI000898-PA"/>
    <property type="gene ID" value="GPPI000898"/>
</dbReference>
<evidence type="ECO:0000313" key="1">
    <source>
        <dbReference type="EnsemblMetazoa" id="GPPI000898-PA"/>
    </source>
</evidence>
<reference evidence="1" key="2">
    <citation type="submission" date="2020-05" db="UniProtKB">
        <authorList>
            <consortium name="EnsemblMetazoa"/>
        </authorList>
    </citation>
    <scope>IDENTIFICATION</scope>
    <source>
        <strain evidence="1">IAEA</strain>
    </source>
</reference>
<dbReference type="EMBL" id="JXJN01031311">
    <property type="status" value="NOT_ANNOTATED_CDS"/>
    <property type="molecule type" value="Genomic_DNA"/>
</dbReference>